<dbReference type="PANTHER" id="PTHR47944">
    <property type="entry name" value="CYTOCHROME P450 98A9"/>
    <property type="match status" value="1"/>
</dbReference>
<organism evidence="14 15">
    <name type="scientific">Acer yangbiense</name>
    <dbReference type="NCBI Taxonomy" id="1000413"/>
    <lineage>
        <taxon>Eukaryota</taxon>
        <taxon>Viridiplantae</taxon>
        <taxon>Streptophyta</taxon>
        <taxon>Embryophyta</taxon>
        <taxon>Tracheophyta</taxon>
        <taxon>Spermatophyta</taxon>
        <taxon>Magnoliopsida</taxon>
        <taxon>eudicotyledons</taxon>
        <taxon>Gunneridae</taxon>
        <taxon>Pentapetalae</taxon>
        <taxon>rosids</taxon>
        <taxon>malvids</taxon>
        <taxon>Sapindales</taxon>
        <taxon>Sapindaceae</taxon>
        <taxon>Hippocastanoideae</taxon>
        <taxon>Acereae</taxon>
        <taxon>Acer</taxon>
    </lineage>
</organism>
<protein>
    <recommendedName>
        <fullName evidence="16">Cytochrome P450</fullName>
    </recommendedName>
</protein>
<dbReference type="AlphaFoldDB" id="A0A5C7ILR3"/>
<sequence>MFLLKEEAFTKNGDRRDRLSKAIMEEHTLARQNSGGAKQHFVDALLTLQGKADQEPKGTTKGTDRVIGFERVMTDSDFSNLPYLQSVAKEGLRLHPPTPLMLPHQANANVKIGGYDIPKGSNVHVNVWAIARDPKVWKDPLEFRPEQFFEEDVDMKGHDFHLLPFGAGRRVCPGAQLVINLVTSMLGHLLHHFTWTPPEGVKLKDMDMSKNPGLDTYMRTPLQAVAIPRLPSQLYKRVAVDI</sequence>
<keyword evidence="7" id="KW-1133">Transmembrane helix</keyword>
<comment type="subcellular location">
    <subcellularLocation>
        <location evidence="2">Membrane</location>
        <topology evidence="2">Single-pass membrane protein</topology>
    </subcellularLocation>
</comment>
<dbReference type="Proteomes" id="UP000323000">
    <property type="component" value="Chromosome 2"/>
</dbReference>
<evidence type="ECO:0000256" key="7">
    <source>
        <dbReference type="ARBA" id="ARBA00022989"/>
    </source>
</evidence>
<evidence type="ECO:0000256" key="3">
    <source>
        <dbReference type="ARBA" id="ARBA00010617"/>
    </source>
</evidence>
<dbReference type="Gene3D" id="1.10.630.10">
    <property type="entry name" value="Cytochrome P450"/>
    <property type="match status" value="1"/>
</dbReference>
<dbReference type="OrthoDB" id="2789670at2759"/>
<name>A0A5C7ILR3_9ROSI</name>
<keyword evidence="10 13" id="KW-0503">Monooxygenase</keyword>
<dbReference type="SUPFAM" id="SSF48264">
    <property type="entry name" value="Cytochrome P450"/>
    <property type="match status" value="1"/>
</dbReference>
<gene>
    <name evidence="14" type="ORF">EZV62_005178</name>
</gene>
<keyword evidence="5" id="KW-0812">Transmembrane</keyword>
<dbReference type="Pfam" id="PF00067">
    <property type="entry name" value="p450"/>
    <property type="match status" value="1"/>
</dbReference>
<evidence type="ECO:0000256" key="10">
    <source>
        <dbReference type="ARBA" id="ARBA00023033"/>
    </source>
</evidence>
<feature type="binding site" description="axial binding residue" evidence="12">
    <location>
        <position position="172"/>
    </location>
    <ligand>
        <name>heme</name>
        <dbReference type="ChEBI" id="CHEBI:30413"/>
    </ligand>
    <ligandPart>
        <name>Fe</name>
        <dbReference type="ChEBI" id="CHEBI:18248"/>
    </ligandPart>
</feature>
<evidence type="ECO:0000313" key="14">
    <source>
        <dbReference type="EMBL" id="TXG70243.1"/>
    </source>
</evidence>
<evidence type="ECO:0000256" key="2">
    <source>
        <dbReference type="ARBA" id="ARBA00004167"/>
    </source>
</evidence>
<dbReference type="InterPro" id="IPR017972">
    <property type="entry name" value="Cyt_P450_CS"/>
</dbReference>
<evidence type="ECO:0000256" key="5">
    <source>
        <dbReference type="ARBA" id="ARBA00022692"/>
    </source>
</evidence>
<evidence type="ECO:0000256" key="8">
    <source>
        <dbReference type="ARBA" id="ARBA00023002"/>
    </source>
</evidence>
<keyword evidence="11" id="KW-0472">Membrane</keyword>
<evidence type="ECO:0000256" key="6">
    <source>
        <dbReference type="ARBA" id="ARBA00022723"/>
    </source>
</evidence>
<evidence type="ECO:0000256" key="1">
    <source>
        <dbReference type="ARBA" id="ARBA00001971"/>
    </source>
</evidence>
<dbReference type="EMBL" id="VAHF01000002">
    <property type="protein sequence ID" value="TXG70243.1"/>
    <property type="molecule type" value="Genomic_DNA"/>
</dbReference>
<dbReference type="InterPro" id="IPR001128">
    <property type="entry name" value="Cyt_P450"/>
</dbReference>
<dbReference type="GO" id="GO:0020037">
    <property type="term" value="F:heme binding"/>
    <property type="evidence" value="ECO:0007669"/>
    <property type="project" value="InterPro"/>
</dbReference>
<dbReference type="GO" id="GO:0016705">
    <property type="term" value="F:oxidoreductase activity, acting on paired donors, with incorporation or reduction of molecular oxygen"/>
    <property type="evidence" value="ECO:0007669"/>
    <property type="project" value="InterPro"/>
</dbReference>
<evidence type="ECO:0008006" key="16">
    <source>
        <dbReference type="Google" id="ProtNLM"/>
    </source>
</evidence>
<dbReference type="PANTHER" id="PTHR47944:SF10">
    <property type="entry name" value="CYTOCHROME P450 98A9"/>
    <property type="match status" value="1"/>
</dbReference>
<evidence type="ECO:0000256" key="12">
    <source>
        <dbReference type="PIRSR" id="PIRSR602401-1"/>
    </source>
</evidence>
<evidence type="ECO:0000256" key="11">
    <source>
        <dbReference type="ARBA" id="ARBA00023136"/>
    </source>
</evidence>
<accession>A0A5C7ILR3</accession>
<evidence type="ECO:0000313" key="15">
    <source>
        <dbReference type="Proteomes" id="UP000323000"/>
    </source>
</evidence>
<dbReference type="GO" id="GO:0005506">
    <property type="term" value="F:iron ion binding"/>
    <property type="evidence" value="ECO:0007669"/>
    <property type="project" value="InterPro"/>
</dbReference>
<dbReference type="PRINTS" id="PR00463">
    <property type="entry name" value="EP450I"/>
</dbReference>
<keyword evidence="6 12" id="KW-0479">Metal-binding</keyword>
<keyword evidence="4 12" id="KW-0349">Heme</keyword>
<dbReference type="InterPro" id="IPR036396">
    <property type="entry name" value="Cyt_P450_sf"/>
</dbReference>
<proteinExistence type="inferred from homology"/>
<dbReference type="InterPro" id="IPR002401">
    <property type="entry name" value="Cyt_P450_E_grp-I"/>
</dbReference>
<dbReference type="GO" id="GO:0016020">
    <property type="term" value="C:membrane"/>
    <property type="evidence" value="ECO:0007669"/>
    <property type="project" value="UniProtKB-SubCell"/>
</dbReference>
<reference evidence="15" key="1">
    <citation type="journal article" date="2019" name="Gigascience">
        <title>De novo genome assembly of the endangered Acer yangbiense, a plant species with extremely small populations endemic to Yunnan Province, China.</title>
        <authorList>
            <person name="Yang J."/>
            <person name="Wariss H.M."/>
            <person name="Tao L."/>
            <person name="Zhang R."/>
            <person name="Yun Q."/>
            <person name="Hollingsworth P."/>
            <person name="Dao Z."/>
            <person name="Luo G."/>
            <person name="Guo H."/>
            <person name="Ma Y."/>
            <person name="Sun W."/>
        </authorList>
    </citation>
    <scope>NUCLEOTIDE SEQUENCE [LARGE SCALE GENOMIC DNA]</scope>
    <source>
        <strain evidence="15">cv. Malutang</strain>
    </source>
</reference>
<evidence type="ECO:0000256" key="9">
    <source>
        <dbReference type="ARBA" id="ARBA00023004"/>
    </source>
</evidence>
<dbReference type="GO" id="GO:0004497">
    <property type="term" value="F:monooxygenase activity"/>
    <property type="evidence" value="ECO:0007669"/>
    <property type="project" value="UniProtKB-KW"/>
</dbReference>
<dbReference type="PROSITE" id="PS00086">
    <property type="entry name" value="CYTOCHROME_P450"/>
    <property type="match status" value="1"/>
</dbReference>
<evidence type="ECO:0000256" key="13">
    <source>
        <dbReference type="RuleBase" id="RU000461"/>
    </source>
</evidence>
<evidence type="ECO:0000256" key="4">
    <source>
        <dbReference type="ARBA" id="ARBA00022617"/>
    </source>
</evidence>
<comment type="caution">
    <text evidence="14">The sequence shown here is derived from an EMBL/GenBank/DDBJ whole genome shotgun (WGS) entry which is preliminary data.</text>
</comment>
<keyword evidence="9 12" id="KW-0408">Iron</keyword>
<comment type="cofactor">
    <cofactor evidence="1 12">
        <name>heme</name>
        <dbReference type="ChEBI" id="CHEBI:30413"/>
    </cofactor>
</comment>
<keyword evidence="15" id="KW-1185">Reference proteome</keyword>
<keyword evidence="8 13" id="KW-0560">Oxidoreductase</keyword>
<comment type="similarity">
    <text evidence="3 13">Belongs to the cytochrome P450 family.</text>
</comment>